<dbReference type="GO" id="GO:0006646">
    <property type="term" value="P:phosphatidylethanolamine biosynthetic process"/>
    <property type="evidence" value="ECO:0007669"/>
    <property type="project" value="TreeGrafter"/>
</dbReference>
<evidence type="ECO:0000313" key="7">
    <source>
        <dbReference type="EMBL" id="CAF1000626.1"/>
    </source>
</evidence>
<gene>
    <name evidence="9" type="ORF">FNK824_LOCUS7679</name>
    <name evidence="8" type="ORF">OTI717_LOCUS8779</name>
    <name evidence="6" type="ORF">RFH988_LOCUS7951</name>
    <name evidence="7" type="ORF">SEV965_LOCUS10766</name>
</gene>
<keyword evidence="1" id="KW-0443">Lipid metabolism</keyword>
<evidence type="ECO:0000256" key="2">
    <source>
        <dbReference type="ARBA" id="ARBA00023264"/>
    </source>
</evidence>
<evidence type="ECO:0000313" key="9">
    <source>
        <dbReference type="EMBL" id="CAF3678460.1"/>
    </source>
</evidence>
<accession>A0A813Y8Q0</accession>
<evidence type="ECO:0000256" key="5">
    <source>
        <dbReference type="ARBA" id="ARBA00038874"/>
    </source>
</evidence>
<dbReference type="SUPFAM" id="SSF56112">
    <property type="entry name" value="Protein kinase-like (PK-like)"/>
    <property type="match status" value="1"/>
</dbReference>
<dbReference type="EMBL" id="CAJNOO010000260">
    <property type="protein sequence ID" value="CAF0880671.1"/>
    <property type="molecule type" value="Genomic_DNA"/>
</dbReference>
<dbReference type="InterPro" id="IPR011009">
    <property type="entry name" value="Kinase-like_dom_sf"/>
</dbReference>
<keyword evidence="2" id="KW-1208">Phospholipid metabolism</keyword>
<sequence length="404" mass="47674">MSTSSTISHELVTADINSLETTAGPLICSIKRRWATNKLIFKKLINDDHLIHYVVFLKGTQDEQNGVVLKIYPTNSDVYTDHQEQLRLINHLSYHNIAPRILLTFINGYFCNYYIQGNILDIKEQQTHQLISQKIASIHSIPIRFHGPQLFDKLKCFIDLFTNTNLSLHNRLVQITKENEKFTNNKNVLKSFKSIIGLKNISIYPLTFIQLELKLKDILWIEISNDIDRIQTNFENNWSSLNIPIVLCLNNMKIDNFLFDLKTKSITIIDFDHCSHNYYLIDIVSYFLELAKDDYETKYPQRSIQKLFLIEYLKNAKLNLSHMVYDEYKPTDHELEYLCDLCELLIAPVHLYWALWAFLQALLTKPTSTFDYVKYGKIRLEQYYKHKDKFFRPLKLTQKNVPKF</sequence>
<dbReference type="Proteomes" id="UP000663882">
    <property type="component" value="Unassembled WGS sequence"/>
</dbReference>
<evidence type="ECO:0000313" key="8">
    <source>
        <dbReference type="EMBL" id="CAF3640016.1"/>
    </source>
</evidence>
<dbReference type="GO" id="GO:0005737">
    <property type="term" value="C:cytoplasm"/>
    <property type="evidence" value="ECO:0007669"/>
    <property type="project" value="TreeGrafter"/>
</dbReference>
<evidence type="ECO:0000256" key="4">
    <source>
        <dbReference type="ARBA" id="ARBA00038211"/>
    </source>
</evidence>
<evidence type="ECO:0000313" key="6">
    <source>
        <dbReference type="EMBL" id="CAF0880671.1"/>
    </source>
</evidence>
<comment type="similarity">
    <text evidence="4">Belongs to the choline/ethanolamine kinase family.</text>
</comment>
<evidence type="ECO:0000313" key="10">
    <source>
        <dbReference type="Proteomes" id="UP000663882"/>
    </source>
</evidence>
<dbReference type="EMBL" id="CAJOBE010000723">
    <property type="protein sequence ID" value="CAF3678460.1"/>
    <property type="molecule type" value="Genomic_DNA"/>
</dbReference>
<dbReference type="Proteomes" id="UP000663823">
    <property type="component" value="Unassembled WGS sequence"/>
</dbReference>
<dbReference type="EC" id="2.7.1.82" evidence="5"/>
<protein>
    <recommendedName>
        <fullName evidence="5">ethanolamine kinase</fullName>
        <ecNumber evidence="5">2.7.1.82</ecNumber>
    </recommendedName>
</protein>
<dbReference type="Proteomes" id="UP000663874">
    <property type="component" value="Unassembled WGS sequence"/>
</dbReference>
<name>A0A813Y8Q0_9BILA</name>
<proteinExistence type="inferred from homology"/>
<organism evidence="6 10">
    <name type="scientific">Rotaria sordida</name>
    <dbReference type="NCBI Taxonomy" id="392033"/>
    <lineage>
        <taxon>Eukaryota</taxon>
        <taxon>Metazoa</taxon>
        <taxon>Spiralia</taxon>
        <taxon>Gnathifera</taxon>
        <taxon>Rotifera</taxon>
        <taxon>Eurotatoria</taxon>
        <taxon>Bdelloidea</taxon>
        <taxon>Philodinida</taxon>
        <taxon>Philodinidae</taxon>
        <taxon>Rotaria</taxon>
    </lineage>
</organism>
<keyword evidence="1" id="KW-0444">Lipid biosynthesis</keyword>
<dbReference type="Gene3D" id="3.30.200.20">
    <property type="entry name" value="Phosphorylase Kinase, domain 1"/>
    <property type="match status" value="1"/>
</dbReference>
<dbReference type="EMBL" id="CAJNOU010000449">
    <property type="protein sequence ID" value="CAF1000626.1"/>
    <property type="molecule type" value="Genomic_DNA"/>
</dbReference>
<comment type="pathway">
    <text evidence="3">Phospholipid metabolism; phosphatidylethanolamine biosynthesis; phosphatidylethanolamine from ethanolamine: step 1/3.</text>
</comment>
<dbReference type="PANTHER" id="PTHR22603">
    <property type="entry name" value="CHOLINE/ETHANOALAMINE KINASE"/>
    <property type="match status" value="1"/>
</dbReference>
<reference evidence="6" key="1">
    <citation type="submission" date="2021-02" db="EMBL/GenBank/DDBJ databases">
        <authorList>
            <person name="Nowell W R."/>
        </authorList>
    </citation>
    <scope>NUCLEOTIDE SEQUENCE</scope>
</reference>
<evidence type="ECO:0000256" key="1">
    <source>
        <dbReference type="ARBA" id="ARBA00023209"/>
    </source>
</evidence>
<dbReference type="Proteomes" id="UP000663889">
    <property type="component" value="Unassembled WGS sequence"/>
</dbReference>
<keyword evidence="1" id="KW-0594">Phospholipid biosynthesis</keyword>
<dbReference type="AlphaFoldDB" id="A0A813Y8Q0"/>
<evidence type="ECO:0000256" key="3">
    <source>
        <dbReference type="ARBA" id="ARBA00037883"/>
    </source>
</evidence>
<dbReference type="GO" id="GO:0004305">
    <property type="term" value="F:ethanolamine kinase activity"/>
    <property type="evidence" value="ECO:0007669"/>
    <property type="project" value="UniProtKB-EC"/>
</dbReference>
<dbReference type="EMBL" id="CAJOAX010000717">
    <property type="protein sequence ID" value="CAF3640016.1"/>
    <property type="molecule type" value="Genomic_DNA"/>
</dbReference>
<comment type="caution">
    <text evidence="6">The sequence shown here is derived from an EMBL/GenBank/DDBJ whole genome shotgun (WGS) entry which is preliminary data.</text>
</comment>
<dbReference type="OrthoDB" id="10267235at2759"/>
<dbReference type="Gene3D" id="3.90.1200.10">
    <property type="match status" value="1"/>
</dbReference>
<dbReference type="PANTHER" id="PTHR22603:SF66">
    <property type="entry name" value="ETHANOLAMINE KINASE"/>
    <property type="match status" value="1"/>
</dbReference>
<dbReference type="Pfam" id="PF01633">
    <property type="entry name" value="Choline_kinase"/>
    <property type="match status" value="1"/>
</dbReference>